<comment type="caution">
    <text evidence="1">The sequence shown here is derived from an EMBL/GenBank/DDBJ whole genome shotgun (WGS) entry which is preliminary data.</text>
</comment>
<gene>
    <name evidence="1" type="ORF">MLD38_026184</name>
</gene>
<reference evidence="2" key="1">
    <citation type="journal article" date="2023" name="Front. Plant Sci.">
        <title>Chromosomal-level genome assembly of Melastoma candidum provides insights into trichome evolution.</title>
        <authorList>
            <person name="Zhong Y."/>
            <person name="Wu W."/>
            <person name="Sun C."/>
            <person name="Zou P."/>
            <person name="Liu Y."/>
            <person name="Dai S."/>
            <person name="Zhou R."/>
        </authorList>
    </citation>
    <scope>NUCLEOTIDE SEQUENCE [LARGE SCALE GENOMIC DNA]</scope>
</reference>
<evidence type="ECO:0000313" key="1">
    <source>
        <dbReference type="EMBL" id="KAI4341460.1"/>
    </source>
</evidence>
<keyword evidence="2" id="KW-1185">Reference proteome</keyword>
<accession>A0ACB9NYP4</accession>
<sequence length="463" mass="52360">MVQKRSFDDQASHESPSKLRRQEQFCNQPVLFPGYDFYEESIVPVNSSVKPEDWSLTRVVGKDEMFCGIRKPPMDLKNYCPQTKEDIHLPEDFCERVPSAFYPEHRSTVSSYSHDNYRWLLRNPPQKVVPIGPEYQADIPAWSPPDNPVVISKSLRAAPFVSVNDTEDKLAGICVTPLSGLEVCRIDNDQVGAGRGDCGCRDKGSLRCVRQHIVEAREKLRMAVGEDAFLEWSCHDMGEQVADRWLDEEEVLFREVIFSGPSSTGKNFWNYLSSTFPSRTTAEIVSYYYNVFMLQRRARQNRCALLNVDSDDDEWHSSDEEDEDSDVEYPEEEGGLVSSNGLVETNESDGYIEEEMSSDEADAAEICPPKLIGKDDGTQDDSCTSFESVDALTGTRFKDSDVNPWLDADVQNYISEPGGVKFWDAGDLFYPSRGVDFLPTVSMIEEVFADEPWNLNQDPNGLS</sequence>
<evidence type="ECO:0000313" key="2">
    <source>
        <dbReference type="Proteomes" id="UP001057402"/>
    </source>
</evidence>
<name>A0ACB9NYP4_9MYRT</name>
<protein>
    <submittedName>
        <fullName evidence="1">Uncharacterized protein</fullName>
    </submittedName>
</protein>
<proteinExistence type="predicted"/>
<organism evidence="1 2">
    <name type="scientific">Melastoma candidum</name>
    <dbReference type="NCBI Taxonomy" id="119954"/>
    <lineage>
        <taxon>Eukaryota</taxon>
        <taxon>Viridiplantae</taxon>
        <taxon>Streptophyta</taxon>
        <taxon>Embryophyta</taxon>
        <taxon>Tracheophyta</taxon>
        <taxon>Spermatophyta</taxon>
        <taxon>Magnoliopsida</taxon>
        <taxon>eudicotyledons</taxon>
        <taxon>Gunneridae</taxon>
        <taxon>Pentapetalae</taxon>
        <taxon>rosids</taxon>
        <taxon>malvids</taxon>
        <taxon>Myrtales</taxon>
        <taxon>Melastomataceae</taxon>
        <taxon>Melastomatoideae</taxon>
        <taxon>Melastomateae</taxon>
        <taxon>Melastoma</taxon>
    </lineage>
</organism>
<dbReference type="Proteomes" id="UP001057402">
    <property type="component" value="Chromosome 7"/>
</dbReference>
<dbReference type="EMBL" id="CM042886">
    <property type="protein sequence ID" value="KAI4341460.1"/>
    <property type="molecule type" value="Genomic_DNA"/>
</dbReference>